<name>A0A1Y1ZUF8_9PLEO</name>
<feature type="region of interest" description="Disordered" evidence="1">
    <location>
        <begin position="39"/>
        <end position="58"/>
    </location>
</feature>
<evidence type="ECO:0000256" key="1">
    <source>
        <dbReference type="SAM" id="MobiDB-lite"/>
    </source>
</evidence>
<feature type="compositionally biased region" description="Polar residues" evidence="1">
    <location>
        <begin position="113"/>
        <end position="126"/>
    </location>
</feature>
<protein>
    <submittedName>
        <fullName evidence="2">Uncharacterized protein</fullName>
    </submittedName>
</protein>
<feature type="region of interest" description="Disordered" evidence="1">
    <location>
        <begin position="113"/>
        <end position="135"/>
    </location>
</feature>
<sequence>MENNDRRQRTNPSGYATQQGLLQTSAQYPVVSAPDRFRQAPLAAPAPTSAPPAAGGRAGSGYGYAYAEGSQFVGSAIQQSYGTQQYATEQQQRGPQQQEYSTYAGSVLYNVQGQQSSAHSPQSSYDPVQRYPPGQTPAIEVLGTGFPVQPVAQSYYGVHGEGPTSAPAATMTATVPSQYPPMGYTTQQSPVGRETLASSYSQPGMTDPSQHATANPTYSAQTGNYGGEQQGNEYETHFNSYTAELKRTFEFTRDSRLAEAAQQLFDLSNWLTHMAELTIGLVRDDENYYAQRLKMWEEFNNCWLVTLQRQKAMMHDMINSGQRPQPPQSLIDPDFLEKLGTQLVKNCDNMEKHGLVDYQMGVWEEEIIAMLTVCLDLWEEAGVAPPSASASQRAPSASTSRRR</sequence>
<feature type="region of interest" description="Disordered" evidence="1">
    <location>
        <begin position="197"/>
        <end position="221"/>
    </location>
</feature>
<reference evidence="2 3" key="1">
    <citation type="submission" date="2016-07" db="EMBL/GenBank/DDBJ databases">
        <title>Pervasive Adenine N6-methylation of Active Genes in Fungi.</title>
        <authorList>
            <consortium name="DOE Joint Genome Institute"/>
            <person name="Mondo S.J."/>
            <person name="Dannebaum R.O."/>
            <person name="Kuo R.C."/>
            <person name="Labutti K."/>
            <person name="Haridas S."/>
            <person name="Kuo A."/>
            <person name="Salamov A."/>
            <person name="Ahrendt S.R."/>
            <person name="Lipzen A."/>
            <person name="Sullivan W."/>
            <person name="Andreopoulos W.B."/>
            <person name="Clum A."/>
            <person name="Lindquist E."/>
            <person name="Daum C."/>
            <person name="Ramamoorthy G.K."/>
            <person name="Gryganskyi A."/>
            <person name="Culley D."/>
            <person name="Magnuson J.K."/>
            <person name="James T.Y."/>
            <person name="O'Malley M.A."/>
            <person name="Stajich J.E."/>
            <person name="Spatafora J.W."/>
            <person name="Visel A."/>
            <person name="Grigoriev I.V."/>
        </authorList>
    </citation>
    <scope>NUCLEOTIDE SEQUENCE [LARGE SCALE GENOMIC DNA]</scope>
    <source>
        <strain evidence="2 3">CBS 115471</strain>
    </source>
</reference>
<accession>A0A1Y1ZUF8</accession>
<keyword evidence="3" id="KW-1185">Reference proteome</keyword>
<dbReference type="OrthoDB" id="5552418at2759"/>
<evidence type="ECO:0000313" key="3">
    <source>
        <dbReference type="Proteomes" id="UP000193144"/>
    </source>
</evidence>
<feature type="compositionally biased region" description="Polar residues" evidence="1">
    <location>
        <begin position="10"/>
        <end position="27"/>
    </location>
</feature>
<feature type="compositionally biased region" description="Low complexity" evidence="1">
    <location>
        <begin position="40"/>
        <end position="55"/>
    </location>
</feature>
<gene>
    <name evidence="2" type="ORF">BCR34DRAFT_480416</name>
</gene>
<dbReference type="Proteomes" id="UP000193144">
    <property type="component" value="Unassembled WGS sequence"/>
</dbReference>
<organism evidence="2 3">
    <name type="scientific">Clohesyomyces aquaticus</name>
    <dbReference type="NCBI Taxonomy" id="1231657"/>
    <lineage>
        <taxon>Eukaryota</taxon>
        <taxon>Fungi</taxon>
        <taxon>Dikarya</taxon>
        <taxon>Ascomycota</taxon>
        <taxon>Pezizomycotina</taxon>
        <taxon>Dothideomycetes</taxon>
        <taxon>Pleosporomycetidae</taxon>
        <taxon>Pleosporales</taxon>
        <taxon>Lindgomycetaceae</taxon>
        <taxon>Clohesyomyces</taxon>
    </lineage>
</organism>
<feature type="region of interest" description="Disordered" evidence="1">
    <location>
        <begin position="1"/>
        <end position="34"/>
    </location>
</feature>
<proteinExistence type="predicted"/>
<evidence type="ECO:0000313" key="2">
    <source>
        <dbReference type="EMBL" id="ORY13871.1"/>
    </source>
</evidence>
<dbReference type="EMBL" id="MCFA01000038">
    <property type="protein sequence ID" value="ORY13871.1"/>
    <property type="molecule type" value="Genomic_DNA"/>
</dbReference>
<dbReference type="AlphaFoldDB" id="A0A1Y1ZUF8"/>
<feature type="region of interest" description="Disordered" evidence="1">
    <location>
        <begin position="384"/>
        <end position="403"/>
    </location>
</feature>
<comment type="caution">
    <text evidence="2">The sequence shown here is derived from an EMBL/GenBank/DDBJ whole genome shotgun (WGS) entry which is preliminary data.</text>
</comment>